<keyword evidence="4" id="KW-1185">Reference proteome</keyword>
<feature type="domain" description="Transposase IS116/IS110/IS902 C-terminal" evidence="2">
    <location>
        <begin position="53"/>
        <end position="133"/>
    </location>
</feature>
<proteinExistence type="predicted"/>
<protein>
    <recommendedName>
        <fullName evidence="2">Transposase IS116/IS110/IS902 C-terminal domain-containing protein</fullName>
    </recommendedName>
</protein>
<accession>A0ABN3T889</accession>
<dbReference type="Proteomes" id="UP001501666">
    <property type="component" value="Unassembled WGS sequence"/>
</dbReference>
<comment type="caution">
    <text evidence="3">The sequence shown here is derived from an EMBL/GenBank/DDBJ whole genome shotgun (WGS) entry which is preliminary data.</text>
</comment>
<evidence type="ECO:0000313" key="4">
    <source>
        <dbReference type="Proteomes" id="UP001501666"/>
    </source>
</evidence>
<feature type="compositionally biased region" description="Polar residues" evidence="1">
    <location>
        <begin position="206"/>
        <end position="216"/>
    </location>
</feature>
<dbReference type="Pfam" id="PF02371">
    <property type="entry name" value="Transposase_20"/>
    <property type="match status" value="1"/>
</dbReference>
<evidence type="ECO:0000259" key="2">
    <source>
        <dbReference type="Pfam" id="PF02371"/>
    </source>
</evidence>
<evidence type="ECO:0000313" key="3">
    <source>
        <dbReference type="EMBL" id="GAA2695680.1"/>
    </source>
</evidence>
<evidence type="ECO:0000256" key="1">
    <source>
        <dbReference type="SAM" id="MobiDB-lite"/>
    </source>
</evidence>
<dbReference type="PANTHER" id="PTHR33055:SF16">
    <property type="entry name" value="TRANSPOSASE FOR INSERTION SEQUENCE ELEMENT IS1547"/>
    <property type="match status" value="1"/>
</dbReference>
<name>A0ABN3T889_9ACTN</name>
<feature type="region of interest" description="Disordered" evidence="1">
    <location>
        <begin position="193"/>
        <end position="252"/>
    </location>
</feature>
<dbReference type="EMBL" id="BAAATE010000041">
    <property type="protein sequence ID" value="GAA2695680.1"/>
    <property type="molecule type" value="Genomic_DNA"/>
</dbReference>
<dbReference type="InterPro" id="IPR003346">
    <property type="entry name" value="Transposase_20"/>
</dbReference>
<reference evidence="3 4" key="1">
    <citation type="journal article" date="2019" name="Int. J. Syst. Evol. Microbiol.">
        <title>The Global Catalogue of Microorganisms (GCM) 10K type strain sequencing project: providing services to taxonomists for standard genome sequencing and annotation.</title>
        <authorList>
            <consortium name="The Broad Institute Genomics Platform"/>
            <consortium name="The Broad Institute Genome Sequencing Center for Infectious Disease"/>
            <person name="Wu L."/>
            <person name="Ma J."/>
        </authorList>
    </citation>
    <scope>NUCLEOTIDE SEQUENCE [LARGE SCALE GENOMIC DNA]</scope>
    <source>
        <strain evidence="3 4">JCM 6835</strain>
    </source>
</reference>
<sequence>MRNSRSTRRLASARQLPTHCRSWRNASTTSPKRSPTSTQITAAISEHAPGLLDTYGVGPDTAAVLLITAGDNPERLSSEASFAALFGVSPIEASSGKVQRHRLNRGGDRQANSALHTIVLARLRWNSRTGDYVERRITDGKTRRESIRCLKRYMAREIYQIIHNRQPRRTTLLPLDIHRTSICGPQWPRRWASPGAEWRTRDGSPSAVTGDSTPSTAAPDRGRTRKAERRARSTGSAEIHLVPVPEMASIAG</sequence>
<organism evidence="3 4">
    <name type="scientific">Nonomuraea recticatena</name>
    <dbReference type="NCBI Taxonomy" id="46178"/>
    <lineage>
        <taxon>Bacteria</taxon>
        <taxon>Bacillati</taxon>
        <taxon>Actinomycetota</taxon>
        <taxon>Actinomycetes</taxon>
        <taxon>Streptosporangiales</taxon>
        <taxon>Streptosporangiaceae</taxon>
        <taxon>Nonomuraea</taxon>
    </lineage>
</organism>
<gene>
    <name evidence="3" type="ORF">GCM10010412_088740</name>
</gene>
<dbReference type="PANTHER" id="PTHR33055">
    <property type="entry name" value="TRANSPOSASE FOR INSERTION SEQUENCE ELEMENT IS1111A"/>
    <property type="match status" value="1"/>
</dbReference>
<dbReference type="InterPro" id="IPR047650">
    <property type="entry name" value="Transpos_IS110"/>
</dbReference>